<dbReference type="AlphaFoldDB" id="A0A2L0X3Q4"/>
<name>A0A2L0X3Q4_9BURK</name>
<dbReference type="Gene3D" id="2.40.30.170">
    <property type="match status" value="1"/>
</dbReference>
<organism evidence="7 8">
    <name type="scientific">Cupriavidus metallidurans</name>
    <dbReference type="NCBI Taxonomy" id="119219"/>
    <lineage>
        <taxon>Bacteria</taxon>
        <taxon>Pseudomonadati</taxon>
        <taxon>Pseudomonadota</taxon>
        <taxon>Betaproteobacteria</taxon>
        <taxon>Burkholderiales</taxon>
        <taxon>Burkholderiaceae</taxon>
        <taxon>Cupriavidus</taxon>
    </lineage>
</organism>
<keyword evidence="4" id="KW-0472">Membrane</keyword>
<dbReference type="PANTHER" id="PTHR30367:SF12">
    <property type="entry name" value="P-HYDROXYBENZOIC ACID EFFLUX PUMP SUBUNIT AAEA"/>
    <property type="match status" value="1"/>
</dbReference>
<dbReference type="PANTHER" id="PTHR30367">
    <property type="entry name" value="P-HYDROXYBENZOIC ACID EFFLUX PUMP SUBUNIT AAEA-RELATED"/>
    <property type="match status" value="1"/>
</dbReference>
<dbReference type="Pfam" id="PF25963">
    <property type="entry name" value="Beta-barrel_AAEA"/>
    <property type="match status" value="1"/>
</dbReference>
<comment type="similarity">
    <text evidence="1">Belongs to the membrane fusion protein (MFP) (TC 8.A.1) family.</text>
</comment>
<evidence type="ECO:0000313" key="8">
    <source>
        <dbReference type="Proteomes" id="UP000253772"/>
    </source>
</evidence>
<evidence type="ECO:0000259" key="6">
    <source>
        <dbReference type="Pfam" id="PF25963"/>
    </source>
</evidence>
<protein>
    <submittedName>
        <fullName evidence="7">HlyD family secretion protein</fullName>
    </submittedName>
</protein>
<dbReference type="NCBIfam" id="TIGR01730">
    <property type="entry name" value="RND_mfp"/>
    <property type="match status" value="1"/>
</dbReference>
<dbReference type="RefSeq" id="WP_017515500.1">
    <property type="nucleotide sequence ID" value="NZ_CP037901.1"/>
</dbReference>
<dbReference type="OrthoDB" id="9811754at2"/>
<dbReference type="InterPro" id="IPR006143">
    <property type="entry name" value="RND_pump_MFP"/>
</dbReference>
<dbReference type="GO" id="GO:0022857">
    <property type="term" value="F:transmembrane transporter activity"/>
    <property type="evidence" value="ECO:0007669"/>
    <property type="project" value="InterPro"/>
</dbReference>
<dbReference type="GO" id="GO:0016020">
    <property type="term" value="C:membrane"/>
    <property type="evidence" value="ECO:0007669"/>
    <property type="project" value="InterPro"/>
</dbReference>
<dbReference type="InterPro" id="IPR058634">
    <property type="entry name" value="AaeA-lik-b-barrel"/>
</dbReference>
<dbReference type="Proteomes" id="UP000253772">
    <property type="component" value="Chromosome c2"/>
</dbReference>
<evidence type="ECO:0000256" key="2">
    <source>
        <dbReference type="ARBA" id="ARBA00022692"/>
    </source>
</evidence>
<feature type="domain" description="Multidrug resistance protein MdtA-like barrel-sandwich hybrid" evidence="5">
    <location>
        <begin position="53"/>
        <end position="193"/>
    </location>
</feature>
<proteinExistence type="inferred from homology"/>
<keyword evidence="2" id="KW-0812">Transmembrane</keyword>
<dbReference type="InterPro" id="IPR058625">
    <property type="entry name" value="MdtA-like_BSH"/>
</dbReference>
<evidence type="ECO:0000259" key="5">
    <source>
        <dbReference type="Pfam" id="PF25917"/>
    </source>
</evidence>
<dbReference type="InterPro" id="IPR050393">
    <property type="entry name" value="MFP_Efflux_Pump"/>
</dbReference>
<evidence type="ECO:0000256" key="4">
    <source>
        <dbReference type="ARBA" id="ARBA00023136"/>
    </source>
</evidence>
<keyword evidence="3" id="KW-1133">Transmembrane helix</keyword>
<sequence>MRQNRHMKLNLQSLLRVLATCLLATAAIALGYSLWAHYMYSPWTRDGRVRAEVINIAADVSGLVARVAVRDNQEIRKGDLLFVIDQERFRQALAQAEAQAQARKAELDMRHQQAMRRRDLDSSVISVESREDVSAQEKQALANYQASLAAVDTARLNLQRSEVRSPADGYVTNLNLYAGDYVSAGTARMAVIDKHSYWVYGYFEETKLANVQVGAKVEIRLMSGGPSLGGHVESLARGIADRDNPTGANLLADVNPVFTWIRLAQRVPVRIHLDEEPAGLPLAMGTTCTITVQPGNP</sequence>
<dbReference type="EMBL" id="CP037901">
    <property type="protein sequence ID" value="QBP12227.1"/>
    <property type="molecule type" value="Genomic_DNA"/>
</dbReference>
<reference evidence="7 8" key="1">
    <citation type="submission" date="2019-03" db="EMBL/GenBank/DDBJ databases">
        <title>Comparative insights into the high quality Complete genome sequence of highly metal resistant Cupriavidus metallidurans strain BS1 isolated from a gold-copper mine.</title>
        <authorList>
            <person name="Mazhar H.S."/>
            <person name="Rensing C."/>
        </authorList>
    </citation>
    <scope>NUCLEOTIDE SEQUENCE [LARGE SCALE GENOMIC DNA]</scope>
    <source>
        <strain evidence="7 8">BS1</strain>
    </source>
</reference>
<evidence type="ECO:0000256" key="1">
    <source>
        <dbReference type="ARBA" id="ARBA00009477"/>
    </source>
</evidence>
<evidence type="ECO:0000256" key="3">
    <source>
        <dbReference type="ARBA" id="ARBA00022989"/>
    </source>
</evidence>
<accession>A0A2L0X3Q4</accession>
<evidence type="ECO:0000313" key="7">
    <source>
        <dbReference type="EMBL" id="QBP12227.1"/>
    </source>
</evidence>
<dbReference type="Pfam" id="PF25917">
    <property type="entry name" value="BSH_RND"/>
    <property type="match status" value="1"/>
</dbReference>
<dbReference type="SUPFAM" id="SSF111369">
    <property type="entry name" value="HlyD-like secretion proteins"/>
    <property type="match status" value="1"/>
</dbReference>
<gene>
    <name evidence="7" type="ORF">DDF84_020895</name>
</gene>
<dbReference type="Gene3D" id="2.40.50.100">
    <property type="match status" value="1"/>
</dbReference>
<feature type="domain" description="p-hydroxybenzoic acid efflux pump subunit AaeA-like beta-barrel" evidence="6">
    <location>
        <begin position="196"/>
        <end position="292"/>
    </location>
</feature>